<evidence type="ECO:0000256" key="4">
    <source>
        <dbReference type="ARBA" id="ARBA00023004"/>
    </source>
</evidence>
<feature type="compositionally biased region" description="Basic and acidic residues" evidence="6">
    <location>
        <begin position="224"/>
        <end position="243"/>
    </location>
</feature>
<evidence type="ECO:0000313" key="8">
    <source>
        <dbReference type="RefSeq" id="XP_016970118.1"/>
    </source>
</evidence>
<evidence type="ECO:0000259" key="7">
    <source>
        <dbReference type="Pfam" id="PF12851"/>
    </source>
</evidence>
<dbReference type="GO" id="GO:0005634">
    <property type="term" value="C:nucleus"/>
    <property type="evidence" value="ECO:0007669"/>
    <property type="project" value="UniProtKB-UniRule"/>
</dbReference>
<comment type="catalytic activity">
    <reaction evidence="5">
        <text>a 5-hydroxymethyl-2'-deoxycytidine in DNA + 2-oxoglutarate + O2 = a 5-formyl-2'-deoxycytidine in DNA + succinate + CO2 + H2O</text>
        <dbReference type="Rhea" id="RHEA:53828"/>
        <dbReference type="Rhea" id="RHEA-COMP:13315"/>
        <dbReference type="Rhea" id="RHEA-COMP:13656"/>
        <dbReference type="ChEBI" id="CHEBI:15377"/>
        <dbReference type="ChEBI" id="CHEBI:15379"/>
        <dbReference type="ChEBI" id="CHEBI:16526"/>
        <dbReference type="ChEBI" id="CHEBI:16810"/>
        <dbReference type="ChEBI" id="CHEBI:30031"/>
        <dbReference type="ChEBI" id="CHEBI:136731"/>
        <dbReference type="ChEBI" id="CHEBI:137731"/>
        <dbReference type="EC" id="1.14.11.80"/>
    </reaction>
</comment>
<dbReference type="GO" id="GO:0070579">
    <property type="term" value="F:DNA 5-methylcytosine dioxygenase activity"/>
    <property type="evidence" value="ECO:0007669"/>
    <property type="project" value="UniProtKB-UniRule"/>
</dbReference>
<dbReference type="InterPro" id="IPR040175">
    <property type="entry name" value="TET1/2/3"/>
</dbReference>
<dbReference type="PANTHER" id="PTHR23358:SF6">
    <property type="entry name" value="METHYLCYTOSINE DIOXYGENASE TET"/>
    <property type="match status" value="1"/>
</dbReference>
<evidence type="ECO:0000256" key="1">
    <source>
        <dbReference type="ARBA" id="ARBA00022723"/>
    </source>
</evidence>
<name>A0A6P4E4F7_DRORH</name>
<keyword evidence="4 5" id="KW-0408">Iron</keyword>
<protein>
    <recommendedName>
        <fullName evidence="5">Methylcytosine dioxygenase TET</fullName>
        <ecNumber evidence="5">1.14.11.80</ecNumber>
    </recommendedName>
</protein>
<feature type="compositionally biased region" description="Pro residues" evidence="6">
    <location>
        <begin position="302"/>
        <end position="331"/>
    </location>
</feature>
<dbReference type="EC" id="1.14.11.80" evidence="5"/>
<dbReference type="GO" id="GO:0040029">
    <property type="term" value="P:epigenetic regulation of gene expression"/>
    <property type="evidence" value="ECO:0007669"/>
    <property type="project" value="InterPro"/>
</dbReference>
<comment type="cofactor">
    <cofactor evidence="5">
        <name>Zn(2+)</name>
        <dbReference type="ChEBI" id="CHEBI:29105"/>
    </cofactor>
    <text evidence="5">The zinc ions have a structural role.</text>
</comment>
<dbReference type="OrthoDB" id="8854879at2759"/>
<dbReference type="PANTHER" id="PTHR23358">
    <property type="entry name" value="METHYLCYTOSINE DIOXYGENASE TET"/>
    <property type="match status" value="1"/>
</dbReference>
<dbReference type="InterPro" id="IPR024779">
    <property type="entry name" value="2OGFeDO_JBP1/TET_oxygenase_dom"/>
</dbReference>
<sequence length="331" mass="35001">QQQQEPPQTILPDLSNGQTTSETVATPTPTGEAPSNDAGSGNPGAGNQTPTGGASAAITAPPAASPGSTNSSKIEPIGEVAEINENIEAFQDPQMGGVAIALNHGSVLIECAKHEMHATTAVRRPDRHHPTRMTLIFYQHRNLNRCRHGIDEWEEKMRVKKINTDLDNKAKEERERLMKKAAGEDLDDLDEDALMDEPSAPVKKESANGQQLKNGASGSKKKKSSADSKKNQTSEQSKNEKVALHAPTLTTTSWTTLFPMHPCVVSGKYPEGNSSPTSSTNNAPNGGGCPPGQQQQQQQQLAPPPGSGLAPHIPPATPTGTAAPPPPTPQQ</sequence>
<dbReference type="AlphaFoldDB" id="A0A6P4E4F7"/>
<accession>A0A6P4E4F7</accession>
<keyword evidence="3 5" id="KW-0560">Oxidoreductase</keyword>
<dbReference type="Pfam" id="PF12851">
    <property type="entry name" value="Tet_JBP"/>
    <property type="match status" value="1"/>
</dbReference>
<keyword evidence="2 5" id="KW-0223">Dioxygenase</keyword>
<dbReference type="GO" id="GO:0008270">
    <property type="term" value="F:zinc ion binding"/>
    <property type="evidence" value="ECO:0007669"/>
    <property type="project" value="UniProtKB-UniRule"/>
</dbReference>
<feature type="domain" description="2OGFeDO JBP1/TET oxygenase" evidence="7">
    <location>
        <begin position="95"/>
        <end position="141"/>
    </location>
</feature>
<keyword evidence="5" id="KW-0862">Zinc</keyword>
<dbReference type="GO" id="GO:0045944">
    <property type="term" value="P:positive regulation of transcription by RNA polymerase II"/>
    <property type="evidence" value="ECO:0007669"/>
    <property type="project" value="TreeGrafter"/>
</dbReference>
<comment type="catalytic activity">
    <reaction evidence="5">
        <text>a 5-formyl-2'-deoxycytidine in DNA + 2-oxoglutarate + O2 = a 5-carboxyl-2'-deoxycytidine in DNA + succinate + CO2 + H(+)</text>
        <dbReference type="Rhea" id="RHEA:53832"/>
        <dbReference type="Rhea" id="RHEA-COMP:13656"/>
        <dbReference type="Rhea" id="RHEA-COMP:13657"/>
        <dbReference type="ChEBI" id="CHEBI:15378"/>
        <dbReference type="ChEBI" id="CHEBI:15379"/>
        <dbReference type="ChEBI" id="CHEBI:16526"/>
        <dbReference type="ChEBI" id="CHEBI:16810"/>
        <dbReference type="ChEBI" id="CHEBI:30031"/>
        <dbReference type="ChEBI" id="CHEBI:137731"/>
        <dbReference type="ChEBI" id="CHEBI:137732"/>
        <dbReference type="EC" id="1.14.11.80"/>
    </reaction>
</comment>
<evidence type="ECO:0000256" key="5">
    <source>
        <dbReference type="RuleBase" id="RU367064"/>
    </source>
</evidence>
<gene>
    <name evidence="8" type="primary">LOC108037956</name>
</gene>
<keyword evidence="1 5" id="KW-0479">Metal-binding</keyword>
<comment type="cofactor">
    <cofactor evidence="5">
        <name>Fe(2+)</name>
        <dbReference type="ChEBI" id="CHEBI:29033"/>
    </cofactor>
    <text evidence="5">Binds 1 Fe(2+) ion per subunit.</text>
</comment>
<comment type="catalytic activity">
    <reaction evidence="5">
        <text>a 5-methyl-2'-deoxycytidine in DNA + 2-oxoglutarate + O2 = a 5-hydroxymethyl-2'-deoxycytidine in DNA + succinate + CO2</text>
        <dbReference type="Rhea" id="RHEA:52636"/>
        <dbReference type="Rhea" id="RHEA-COMP:11370"/>
        <dbReference type="Rhea" id="RHEA-COMP:13315"/>
        <dbReference type="ChEBI" id="CHEBI:15379"/>
        <dbReference type="ChEBI" id="CHEBI:16526"/>
        <dbReference type="ChEBI" id="CHEBI:16810"/>
        <dbReference type="ChEBI" id="CHEBI:30031"/>
        <dbReference type="ChEBI" id="CHEBI:85454"/>
        <dbReference type="ChEBI" id="CHEBI:136731"/>
        <dbReference type="EC" id="1.14.11.80"/>
    </reaction>
</comment>
<feature type="compositionally biased region" description="Low complexity" evidence="6">
    <location>
        <begin position="273"/>
        <end position="284"/>
    </location>
</feature>
<feature type="non-terminal residue" evidence="8">
    <location>
        <position position="1"/>
    </location>
</feature>
<comment type="similarity">
    <text evidence="5">Belongs to the TET family.</text>
</comment>
<feature type="compositionally biased region" description="Low complexity" evidence="6">
    <location>
        <begin position="19"/>
        <end position="30"/>
    </location>
</feature>
<evidence type="ECO:0000256" key="3">
    <source>
        <dbReference type="ARBA" id="ARBA00023002"/>
    </source>
</evidence>
<dbReference type="RefSeq" id="XP_016970118.1">
    <property type="nucleotide sequence ID" value="XM_017114629.1"/>
</dbReference>
<feature type="compositionally biased region" description="Low complexity" evidence="6">
    <location>
        <begin position="291"/>
        <end position="301"/>
    </location>
</feature>
<proteinExistence type="inferred from homology"/>
<evidence type="ECO:0000256" key="2">
    <source>
        <dbReference type="ARBA" id="ARBA00022964"/>
    </source>
</evidence>
<organism evidence="8">
    <name type="scientific">Drosophila rhopaloa</name>
    <name type="common">Fruit fly</name>
    <dbReference type="NCBI Taxonomy" id="1041015"/>
    <lineage>
        <taxon>Eukaryota</taxon>
        <taxon>Metazoa</taxon>
        <taxon>Ecdysozoa</taxon>
        <taxon>Arthropoda</taxon>
        <taxon>Hexapoda</taxon>
        <taxon>Insecta</taxon>
        <taxon>Pterygota</taxon>
        <taxon>Neoptera</taxon>
        <taxon>Endopterygota</taxon>
        <taxon>Diptera</taxon>
        <taxon>Brachycera</taxon>
        <taxon>Muscomorpha</taxon>
        <taxon>Ephydroidea</taxon>
        <taxon>Drosophilidae</taxon>
        <taxon>Drosophila</taxon>
        <taxon>Sophophora</taxon>
    </lineage>
</organism>
<evidence type="ECO:0000256" key="6">
    <source>
        <dbReference type="SAM" id="MobiDB-lite"/>
    </source>
</evidence>
<feature type="region of interest" description="Disordered" evidence="6">
    <location>
        <begin position="268"/>
        <end position="331"/>
    </location>
</feature>
<dbReference type="GO" id="GO:0141166">
    <property type="term" value="P:chromosomal 5-methylcytosine DNA demethylation pathway"/>
    <property type="evidence" value="ECO:0007669"/>
    <property type="project" value="UniProtKB-UniRule"/>
</dbReference>
<feature type="non-terminal residue" evidence="8">
    <location>
        <position position="331"/>
    </location>
</feature>
<comment type="function">
    <text evidence="5">Dioxygenase that catalyzes the conversion of the modified genomic base 5-methylcytosine (5mC) into 5-hydroxymethylcytosine (5hmC) and plays a key role in epigenetic chromatin reprogramming during embryonic development.</text>
</comment>
<reference evidence="8" key="1">
    <citation type="submission" date="2025-08" db="UniProtKB">
        <authorList>
            <consortium name="RefSeq"/>
        </authorList>
    </citation>
    <scope>IDENTIFICATION</scope>
</reference>
<feature type="compositionally biased region" description="Low complexity" evidence="6">
    <location>
        <begin position="49"/>
        <end position="69"/>
    </location>
</feature>
<feature type="region of interest" description="Disordered" evidence="6">
    <location>
        <begin position="1"/>
        <end position="73"/>
    </location>
</feature>
<feature type="region of interest" description="Disordered" evidence="6">
    <location>
        <begin position="198"/>
        <end position="246"/>
    </location>
</feature>